<dbReference type="GO" id="GO:0008483">
    <property type="term" value="F:transaminase activity"/>
    <property type="evidence" value="ECO:0007669"/>
    <property type="project" value="TreeGrafter"/>
</dbReference>
<evidence type="ECO:0000313" key="5">
    <source>
        <dbReference type="Proteomes" id="UP000049828"/>
    </source>
</evidence>
<dbReference type="GO" id="GO:0030170">
    <property type="term" value="F:pyridoxal phosphate binding"/>
    <property type="evidence" value="ECO:0007669"/>
    <property type="project" value="TreeGrafter"/>
</dbReference>
<dbReference type="NCBIfam" id="TIGR03588">
    <property type="entry name" value="PseC"/>
    <property type="match status" value="1"/>
</dbReference>
<keyword evidence="2 3" id="KW-0663">Pyridoxal phosphate</keyword>
<reference evidence="5" key="1">
    <citation type="submission" date="2015-05" db="EMBL/GenBank/DDBJ databases">
        <authorList>
            <consortium name="Pathogen Informatics"/>
        </authorList>
    </citation>
    <scope>NUCLEOTIDE SEQUENCE [LARGE SCALE GENOMIC DNA]</scope>
    <source>
        <strain evidence="5">L1-83</strain>
    </source>
</reference>
<dbReference type="OrthoDB" id="9810913at2"/>
<dbReference type="GO" id="GO:0000271">
    <property type="term" value="P:polysaccharide biosynthetic process"/>
    <property type="evidence" value="ECO:0007669"/>
    <property type="project" value="TreeGrafter"/>
</dbReference>
<dbReference type="Pfam" id="PF01041">
    <property type="entry name" value="DegT_DnrJ_EryC1"/>
    <property type="match status" value="1"/>
</dbReference>
<dbReference type="InterPro" id="IPR015422">
    <property type="entry name" value="PyrdxlP-dep_Trfase_small"/>
</dbReference>
<dbReference type="PANTHER" id="PTHR30244:SF34">
    <property type="entry name" value="DTDP-4-AMINO-4,6-DIDEOXYGALACTOSE TRANSAMINASE"/>
    <property type="match status" value="1"/>
</dbReference>
<evidence type="ECO:0000313" key="4">
    <source>
        <dbReference type="EMBL" id="CRL32400.1"/>
    </source>
</evidence>
<dbReference type="AlphaFoldDB" id="A0A0M6WBK9"/>
<dbReference type="Proteomes" id="UP000049828">
    <property type="component" value="Unassembled WGS sequence"/>
</dbReference>
<comment type="similarity">
    <text evidence="3">Belongs to the DegT/DnrJ/EryC1 family.</text>
</comment>
<proteinExistence type="inferred from homology"/>
<organism evidence="4 5">
    <name type="scientific">Roseburia inulinivorans</name>
    <dbReference type="NCBI Taxonomy" id="360807"/>
    <lineage>
        <taxon>Bacteria</taxon>
        <taxon>Bacillati</taxon>
        <taxon>Bacillota</taxon>
        <taxon>Clostridia</taxon>
        <taxon>Lachnospirales</taxon>
        <taxon>Lachnospiraceae</taxon>
        <taxon>Roseburia</taxon>
    </lineage>
</organism>
<dbReference type="CDD" id="cd00616">
    <property type="entry name" value="AHBA_syn"/>
    <property type="match status" value="1"/>
</dbReference>
<dbReference type="SUPFAM" id="SSF53383">
    <property type="entry name" value="PLP-dependent transferases"/>
    <property type="match status" value="1"/>
</dbReference>
<dbReference type="PANTHER" id="PTHR30244">
    <property type="entry name" value="TRANSAMINASE"/>
    <property type="match status" value="1"/>
</dbReference>
<dbReference type="Gene3D" id="3.40.640.10">
    <property type="entry name" value="Type I PLP-dependent aspartate aminotransferase-like (Major domain)"/>
    <property type="match status" value="1"/>
</dbReference>
<dbReference type="InterPro" id="IPR000653">
    <property type="entry name" value="DegT/StrS_aminotransferase"/>
</dbReference>
<keyword evidence="5" id="KW-1185">Reference proteome</keyword>
<accession>A0A0M6WBK9</accession>
<dbReference type="InterPro" id="IPR015421">
    <property type="entry name" value="PyrdxlP-dep_Trfase_major"/>
</dbReference>
<dbReference type="InterPro" id="IPR015424">
    <property type="entry name" value="PyrdxlP-dep_Trfase"/>
</dbReference>
<evidence type="ECO:0000256" key="2">
    <source>
        <dbReference type="PIRSR" id="PIRSR000390-2"/>
    </source>
</evidence>
<evidence type="ECO:0000256" key="1">
    <source>
        <dbReference type="PIRSR" id="PIRSR000390-1"/>
    </source>
</evidence>
<evidence type="ECO:0000256" key="3">
    <source>
        <dbReference type="RuleBase" id="RU004508"/>
    </source>
</evidence>
<feature type="active site" description="Proton acceptor" evidence="1">
    <location>
        <position position="180"/>
    </location>
</feature>
<protein>
    <submittedName>
        <fullName evidence="4">Glutamine--scyllo-inositol transaminase</fullName>
    </submittedName>
</protein>
<dbReference type="Gene3D" id="3.90.1150.10">
    <property type="entry name" value="Aspartate Aminotransferase, domain 1"/>
    <property type="match status" value="1"/>
</dbReference>
<dbReference type="EMBL" id="CVRS01000014">
    <property type="protein sequence ID" value="CRL32400.1"/>
    <property type="molecule type" value="Genomic_DNA"/>
</dbReference>
<dbReference type="RefSeq" id="WP_007882694.1">
    <property type="nucleotide sequence ID" value="NZ_CVRS01000014.1"/>
</dbReference>
<name>A0A0M6WBK9_9FIRM</name>
<dbReference type="PIRSF" id="PIRSF000390">
    <property type="entry name" value="PLP_StrS"/>
    <property type="match status" value="1"/>
</dbReference>
<dbReference type="InterPro" id="IPR020026">
    <property type="entry name" value="PseC"/>
</dbReference>
<gene>
    <name evidence="4" type="ORF">RIL183_12921</name>
</gene>
<feature type="modified residue" description="N6-(pyridoxal phosphate)lysine" evidence="2">
    <location>
        <position position="180"/>
    </location>
</feature>
<dbReference type="GeneID" id="75161783"/>
<sequence length="375" mass="42492">MIPYGRQTIEEDDIQAVVDVLRSDYLTTGPKIAEFEKMVADYVGAKYAVAISNGTSALHAACFAAGIQAGDEVITTPLTFAASANCVLYCGGTPVFADVNPKTYNIDPEDIRRKITNKTKAIIAVHLAGQPCDMDEIHKIAKEHDLIVIEDGAHALGSVYKGKKVGTLSDMTTFSFHPVKPITTGEGGMIVTDNKEFYQKMMLFRSHGITRDENLMTRNDGPWFYQQLDLGYNYRITDIQCALGCSQMKKLDRFLERRKEIVARYNEAFADCENIITPYQLPETESGWHLYIVQVTNCDRRKVFEALREHGIAVNVHYIPVYMHPYYQEHGYKDVHCRNAEEIYSHIISLPLYPTLTMEEQDYVIQQVCECTKNE</sequence>